<comment type="subcellular location">
    <subcellularLocation>
        <location evidence="1">Nucleus</location>
    </subcellularLocation>
</comment>
<evidence type="ECO:0000256" key="4">
    <source>
        <dbReference type="ARBA" id="ARBA00023163"/>
    </source>
</evidence>
<evidence type="ECO:0000259" key="6">
    <source>
        <dbReference type="SMART" id="SM00906"/>
    </source>
</evidence>
<dbReference type="PANTHER" id="PTHR46910">
    <property type="entry name" value="TRANSCRIPTION FACTOR PDR1"/>
    <property type="match status" value="1"/>
</dbReference>
<protein>
    <recommendedName>
        <fullName evidence="6">Xylanolytic transcriptional activator regulatory domain-containing protein</fullName>
    </recommendedName>
</protein>
<keyword evidence="8" id="KW-1185">Reference proteome</keyword>
<reference evidence="7 8" key="1">
    <citation type="journal article" date="2024" name="IMA Fungus">
        <title>IMA Genome - F19 : A genome assembly and annotation guide to empower mycologists, including annotated draft genome sequences of Ceratocystis pirilliformis, Diaporthe australafricana, Fusarium ophioides, Paecilomyces lecythidis, and Sporothrix stenoceras.</title>
        <authorList>
            <person name="Aylward J."/>
            <person name="Wilson A.M."/>
            <person name="Visagie C.M."/>
            <person name="Spraker J."/>
            <person name="Barnes I."/>
            <person name="Buitendag C."/>
            <person name="Ceriani C."/>
            <person name="Del Mar Angel L."/>
            <person name="du Plessis D."/>
            <person name="Fuchs T."/>
            <person name="Gasser K."/>
            <person name="Kramer D."/>
            <person name="Li W."/>
            <person name="Munsamy K."/>
            <person name="Piso A."/>
            <person name="Price J.L."/>
            <person name="Sonnekus B."/>
            <person name="Thomas C."/>
            <person name="van der Nest A."/>
            <person name="van Dijk A."/>
            <person name="van Heerden A."/>
            <person name="van Vuuren N."/>
            <person name="Yilmaz N."/>
            <person name="Duong T.A."/>
            <person name="van der Merwe N.A."/>
            <person name="Wingfield M.J."/>
            <person name="Wingfield B.D."/>
        </authorList>
    </citation>
    <scope>NUCLEOTIDE SEQUENCE [LARGE SCALE GENOMIC DNA]</scope>
    <source>
        <strain evidence="7 8">CMW 18300</strain>
    </source>
</reference>
<evidence type="ECO:0000256" key="5">
    <source>
        <dbReference type="ARBA" id="ARBA00023242"/>
    </source>
</evidence>
<evidence type="ECO:0000256" key="2">
    <source>
        <dbReference type="ARBA" id="ARBA00023015"/>
    </source>
</evidence>
<evidence type="ECO:0000256" key="3">
    <source>
        <dbReference type="ARBA" id="ARBA00023125"/>
    </source>
</evidence>
<dbReference type="CDD" id="cd12148">
    <property type="entry name" value="fungal_TF_MHR"/>
    <property type="match status" value="1"/>
</dbReference>
<dbReference type="PANTHER" id="PTHR46910:SF37">
    <property type="entry name" value="ZN(II)2CYS6 TRANSCRIPTION FACTOR (EUROFUNG)"/>
    <property type="match status" value="1"/>
</dbReference>
<dbReference type="Pfam" id="PF04082">
    <property type="entry name" value="Fungal_trans"/>
    <property type="match status" value="1"/>
</dbReference>
<dbReference type="InterPro" id="IPR050987">
    <property type="entry name" value="AtrR-like"/>
</dbReference>
<dbReference type="InterPro" id="IPR007219">
    <property type="entry name" value="XnlR_reg_dom"/>
</dbReference>
<keyword evidence="2" id="KW-0805">Transcription regulation</keyword>
<gene>
    <name evidence="7" type="ORF">Daus18300_003792</name>
</gene>
<comment type="caution">
    <text evidence="7">The sequence shown here is derived from an EMBL/GenBank/DDBJ whole genome shotgun (WGS) entry which is preliminary data.</text>
</comment>
<evidence type="ECO:0000313" key="7">
    <source>
        <dbReference type="EMBL" id="KAL1873920.1"/>
    </source>
</evidence>
<name>A0ABR3XDQ9_9PEZI</name>
<organism evidence="7 8">
    <name type="scientific">Diaporthe australafricana</name>
    <dbReference type="NCBI Taxonomy" id="127596"/>
    <lineage>
        <taxon>Eukaryota</taxon>
        <taxon>Fungi</taxon>
        <taxon>Dikarya</taxon>
        <taxon>Ascomycota</taxon>
        <taxon>Pezizomycotina</taxon>
        <taxon>Sordariomycetes</taxon>
        <taxon>Sordariomycetidae</taxon>
        <taxon>Diaporthales</taxon>
        <taxon>Diaporthaceae</taxon>
        <taxon>Diaporthe</taxon>
    </lineage>
</organism>
<dbReference type="EMBL" id="JAWRVE010000024">
    <property type="protein sequence ID" value="KAL1873920.1"/>
    <property type="molecule type" value="Genomic_DNA"/>
</dbReference>
<dbReference type="Proteomes" id="UP001583177">
    <property type="component" value="Unassembled WGS sequence"/>
</dbReference>
<evidence type="ECO:0000256" key="1">
    <source>
        <dbReference type="ARBA" id="ARBA00004123"/>
    </source>
</evidence>
<evidence type="ECO:0000313" key="8">
    <source>
        <dbReference type="Proteomes" id="UP001583177"/>
    </source>
</evidence>
<sequence length="440" mass="49986">MLYDYYSTQGNRDKATWAAINVVLAMSLQQRFQHDDTSRNERTMMTRCLNNTRSMITDLVTRKDDLKGLQALLGLSVFLMGSQEVELVPTLVASAVKLSQWLGLHRNLGADHLDHSEAKERQRVFWITYVLDRDTSLRTRGPCLIQAHDLDMRMPNVEVTADTVGILIGSDGRSWFDFFRCRVHLARIQGLVYDWVFSLPAERLSASEKYENMNRIATMLRDWRNAIPEEYKVDRLQTMDSRVAQPLASLYLTECFTLFKARAHTAFSNDLDAMKILTYCCSRWASGYVHLSGQHEIEAESIVLPDWQNLIASARVCGKLFRVSQDMNPQSAFWCAYISAMVILIANKMWISGHALYAGIGPDEDFIQESLQFIGKIGDKTGEDPFRRMHTAASELNSRAGLAARTTFNAPSLQINQWYSQGDVLALEEFEIQAGTVLDP</sequence>
<keyword evidence="3" id="KW-0238">DNA-binding</keyword>
<feature type="domain" description="Xylanolytic transcriptional activator regulatory" evidence="6">
    <location>
        <begin position="88"/>
        <end position="161"/>
    </location>
</feature>
<accession>A0ABR3XDQ9</accession>
<keyword evidence="5" id="KW-0539">Nucleus</keyword>
<keyword evidence="4" id="KW-0804">Transcription</keyword>
<dbReference type="SMART" id="SM00906">
    <property type="entry name" value="Fungal_trans"/>
    <property type="match status" value="1"/>
</dbReference>
<proteinExistence type="predicted"/>